<evidence type="ECO:0000256" key="4">
    <source>
        <dbReference type="ARBA" id="ARBA00022679"/>
    </source>
</evidence>
<name>A0A0S7Y2Y7_UNCSA</name>
<dbReference type="SMART" id="SM00729">
    <property type="entry name" value="Elp3"/>
    <property type="match status" value="1"/>
</dbReference>
<dbReference type="SFLD" id="SFLDS00029">
    <property type="entry name" value="Radical_SAM"/>
    <property type="match status" value="1"/>
</dbReference>
<feature type="binding site" evidence="10">
    <location>
        <position position="154"/>
    </location>
    <ligand>
        <name>[4Fe-4S] cluster</name>
        <dbReference type="ChEBI" id="CHEBI:49883"/>
        <label>2</label>
        <note>4Fe-4S-S-AdoMet</note>
    </ligand>
</feature>
<dbReference type="InterPro" id="IPR005840">
    <property type="entry name" value="Ribosomal_uS12_MeSTrfase_RimO"/>
</dbReference>
<dbReference type="PROSITE" id="PS01278">
    <property type="entry name" value="MTTASE_RADICAL"/>
    <property type="match status" value="1"/>
</dbReference>
<dbReference type="InterPro" id="IPR013848">
    <property type="entry name" value="Methylthiotransferase_N"/>
</dbReference>
<dbReference type="Pfam" id="PF00919">
    <property type="entry name" value="UPF0004"/>
    <property type="match status" value="1"/>
</dbReference>
<feature type="binding site" evidence="10">
    <location>
        <position position="157"/>
    </location>
    <ligand>
        <name>[4Fe-4S] cluster</name>
        <dbReference type="ChEBI" id="CHEBI:49883"/>
        <label>2</label>
        <note>4Fe-4S-S-AdoMet</note>
    </ligand>
</feature>
<dbReference type="FunFam" id="3.80.30.20:FF:000001">
    <property type="entry name" value="tRNA-2-methylthio-N(6)-dimethylallyladenosine synthase 2"/>
    <property type="match status" value="1"/>
</dbReference>
<evidence type="ECO:0000256" key="3">
    <source>
        <dbReference type="ARBA" id="ARBA00022490"/>
    </source>
</evidence>
<keyword evidence="4 10" id="KW-0808">Transferase</keyword>
<evidence type="ECO:0000313" key="14">
    <source>
        <dbReference type="Proteomes" id="UP000051861"/>
    </source>
</evidence>
<comment type="cofactor">
    <cofactor evidence="10">
        <name>[4Fe-4S] cluster</name>
        <dbReference type="ChEBI" id="CHEBI:49883"/>
    </cofactor>
    <text evidence="10">Binds 2 [4Fe-4S] clusters. One cluster is coordinated with 3 cysteines and an exchangeable S-adenosyl-L-methionine.</text>
</comment>
<comment type="catalytic activity">
    <reaction evidence="10">
        <text>L-aspartate(89)-[ribosomal protein uS12]-hydrogen + (sulfur carrier)-SH + AH2 + 2 S-adenosyl-L-methionine = 3-methylsulfanyl-L-aspartate(89)-[ribosomal protein uS12]-hydrogen + (sulfur carrier)-H + 5'-deoxyadenosine + L-methionine + A + S-adenosyl-L-homocysteine + 2 H(+)</text>
        <dbReference type="Rhea" id="RHEA:37087"/>
        <dbReference type="Rhea" id="RHEA-COMP:10460"/>
        <dbReference type="Rhea" id="RHEA-COMP:10461"/>
        <dbReference type="Rhea" id="RHEA-COMP:14737"/>
        <dbReference type="Rhea" id="RHEA-COMP:14739"/>
        <dbReference type="ChEBI" id="CHEBI:13193"/>
        <dbReference type="ChEBI" id="CHEBI:15378"/>
        <dbReference type="ChEBI" id="CHEBI:17319"/>
        <dbReference type="ChEBI" id="CHEBI:17499"/>
        <dbReference type="ChEBI" id="CHEBI:29917"/>
        <dbReference type="ChEBI" id="CHEBI:29961"/>
        <dbReference type="ChEBI" id="CHEBI:57844"/>
        <dbReference type="ChEBI" id="CHEBI:57856"/>
        <dbReference type="ChEBI" id="CHEBI:59789"/>
        <dbReference type="ChEBI" id="CHEBI:64428"/>
        <dbReference type="ChEBI" id="CHEBI:73599"/>
        <dbReference type="EC" id="2.8.4.4"/>
    </reaction>
</comment>
<dbReference type="GO" id="GO:0005829">
    <property type="term" value="C:cytosol"/>
    <property type="evidence" value="ECO:0007669"/>
    <property type="project" value="TreeGrafter"/>
</dbReference>
<comment type="catalytic activity">
    <reaction evidence="9">
        <text>N(6)-dimethylallyladenosine(37) in tRNA + (sulfur carrier)-SH + AH2 + 2 S-adenosyl-L-methionine = 2-methylsulfanyl-N(6)-dimethylallyladenosine(37) in tRNA + (sulfur carrier)-H + 5'-deoxyadenosine + L-methionine + A + S-adenosyl-L-homocysteine + 2 H(+)</text>
        <dbReference type="Rhea" id="RHEA:37067"/>
        <dbReference type="Rhea" id="RHEA-COMP:10375"/>
        <dbReference type="Rhea" id="RHEA-COMP:10376"/>
        <dbReference type="Rhea" id="RHEA-COMP:14737"/>
        <dbReference type="Rhea" id="RHEA-COMP:14739"/>
        <dbReference type="ChEBI" id="CHEBI:13193"/>
        <dbReference type="ChEBI" id="CHEBI:15378"/>
        <dbReference type="ChEBI" id="CHEBI:17319"/>
        <dbReference type="ChEBI" id="CHEBI:17499"/>
        <dbReference type="ChEBI" id="CHEBI:29917"/>
        <dbReference type="ChEBI" id="CHEBI:57844"/>
        <dbReference type="ChEBI" id="CHEBI:57856"/>
        <dbReference type="ChEBI" id="CHEBI:59789"/>
        <dbReference type="ChEBI" id="CHEBI:64428"/>
        <dbReference type="ChEBI" id="CHEBI:74415"/>
        <dbReference type="ChEBI" id="CHEBI:74417"/>
        <dbReference type="EC" id="2.8.4.3"/>
    </reaction>
</comment>
<evidence type="ECO:0000256" key="8">
    <source>
        <dbReference type="ARBA" id="ARBA00023014"/>
    </source>
</evidence>
<dbReference type="PATRIC" id="fig|1703775.3.peg.1731"/>
<evidence type="ECO:0000313" key="13">
    <source>
        <dbReference type="EMBL" id="KPJ68954.1"/>
    </source>
</evidence>
<dbReference type="EMBL" id="LIZX01000035">
    <property type="protein sequence ID" value="KPJ68954.1"/>
    <property type="molecule type" value="Genomic_DNA"/>
</dbReference>
<dbReference type="GO" id="GO:0035599">
    <property type="term" value="F:aspartic acid methylthiotransferase activity"/>
    <property type="evidence" value="ECO:0007669"/>
    <property type="project" value="TreeGrafter"/>
</dbReference>
<reference evidence="13 14" key="1">
    <citation type="journal article" date="2015" name="Microbiome">
        <title>Genomic resolution of linkages in carbon, nitrogen, and sulfur cycling among widespread estuary sediment bacteria.</title>
        <authorList>
            <person name="Baker B.J."/>
            <person name="Lazar C.S."/>
            <person name="Teske A.P."/>
            <person name="Dick G.J."/>
        </authorList>
    </citation>
    <scope>NUCLEOTIDE SEQUENCE [LARGE SCALE GENOMIC DNA]</scope>
    <source>
        <strain evidence="13">DG_54_3</strain>
    </source>
</reference>
<dbReference type="AlphaFoldDB" id="A0A0S7Y2Y7"/>
<dbReference type="InterPro" id="IPR012340">
    <property type="entry name" value="NA-bd_OB-fold"/>
</dbReference>
<dbReference type="EC" id="2.8.4.4" evidence="10"/>
<evidence type="ECO:0000256" key="6">
    <source>
        <dbReference type="ARBA" id="ARBA00022723"/>
    </source>
</evidence>
<dbReference type="Proteomes" id="UP000051861">
    <property type="component" value="Unassembled WGS sequence"/>
</dbReference>
<comment type="subcellular location">
    <subcellularLocation>
        <location evidence="10">Cytoplasm</location>
    </subcellularLocation>
</comment>
<dbReference type="SFLD" id="SFLDF00274">
    <property type="entry name" value="ribosomal_protein_S12_methylth"/>
    <property type="match status" value="1"/>
</dbReference>
<keyword evidence="5 10" id="KW-0949">S-adenosyl-L-methionine</keyword>
<comment type="function">
    <text evidence="10">Catalyzes the methylthiolation of an aspartic acid residue of ribosomal protein uS12.</text>
</comment>
<feature type="binding site" evidence="10">
    <location>
        <position position="81"/>
    </location>
    <ligand>
        <name>[4Fe-4S] cluster</name>
        <dbReference type="ChEBI" id="CHEBI:49883"/>
        <label>1</label>
    </ligand>
</feature>
<evidence type="ECO:0000256" key="7">
    <source>
        <dbReference type="ARBA" id="ARBA00023004"/>
    </source>
</evidence>
<dbReference type="Gene3D" id="2.40.50.140">
    <property type="entry name" value="Nucleic acid-binding proteins"/>
    <property type="match status" value="1"/>
</dbReference>
<dbReference type="InterPro" id="IPR006638">
    <property type="entry name" value="Elp3/MiaA/NifB-like_rSAM"/>
</dbReference>
<dbReference type="InterPro" id="IPR002792">
    <property type="entry name" value="TRAM_dom"/>
</dbReference>
<keyword evidence="8 10" id="KW-0411">Iron-sulfur</keyword>
<feature type="domain" description="MTTase N-terminal" evidence="11">
    <location>
        <begin position="2"/>
        <end position="118"/>
    </location>
</feature>
<sequence>MKKVALISFGCAKNLVDSEVMLGYLDRASYTFTANPEEADIVILNTCGFIEPARQETIQALKEAVKLKRKAKEKKIIAVGCYVKRDKKSLTEKFPEIDLWLGVNDFDKIVQAIEGTPYKKSEYSYLYDHTSPRHLSTPPAWTYVKISEGCSHQCSFCSIPLIKGSYRSRDITSIYREAEELASNGVKEINIVSQDSTYFGRDLGLDEGLSLLLKELLKIKKIEWIRILYGYPDEISDPLLEVMQEEKICSYLDIPFQHSDPEIIRKMRRGMDGKRALKLIHNIRQKIPDIALRTSLVVGFPGEGKKEFESLKIFVKEARFDHLGIFTYSREIGTDSFSFGDPIKESVKTRRKDKIMEIQTEISYENNQKYLNEKADVLIEGIQKGNASILIGRGKFQAPEVDGIIFIDSALQTNKVINTIQKVEIYSVDIYDLYGKLIQ</sequence>
<dbReference type="InterPro" id="IPR023404">
    <property type="entry name" value="rSAM_horseshoe"/>
</dbReference>
<dbReference type="InterPro" id="IPR007197">
    <property type="entry name" value="rSAM"/>
</dbReference>
<dbReference type="GO" id="GO:0035597">
    <property type="term" value="F:tRNA-2-methylthio-N(6)-dimethylallyladenosine(37) synthase activity"/>
    <property type="evidence" value="ECO:0007669"/>
    <property type="project" value="UniProtKB-EC"/>
</dbReference>
<dbReference type="GO" id="GO:0051539">
    <property type="term" value="F:4 iron, 4 sulfur cluster binding"/>
    <property type="evidence" value="ECO:0007669"/>
    <property type="project" value="UniProtKB-UniRule"/>
</dbReference>
<keyword evidence="7 10" id="KW-0408">Iron</keyword>
<comment type="caution">
    <text evidence="13">The sequence shown here is derived from an EMBL/GenBank/DDBJ whole genome shotgun (WGS) entry which is preliminary data.</text>
</comment>
<dbReference type="Gene3D" id="3.80.30.20">
    <property type="entry name" value="tm_1862 like domain"/>
    <property type="match status" value="1"/>
</dbReference>
<feature type="binding site" evidence="10">
    <location>
        <position position="47"/>
    </location>
    <ligand>
        <name>[4Fe-4S] cluster</name>
        <dbReference type="ChEBI" id="CHEBI:49883"/>
        <label>1</label>
    </ligand>
</feature>
<feature type="domain" description="Radical SAM core" evidence="12">
    <location>
        <begin position="136"/>
        <end position="365"/>
    </location>
</feature>
<proteinExistence type="inferred from homology"/>
<feature type="binding site" evidence="10">
    <location>
        <position position="150"/>
    </location>
    <ligand>
        <name>[4Fe-4S] cluster</name>
        <dbReference type="ChEBI" id="CHEBI:49883"/>
        <label>2</label>
        <note>4Fe-4S-S-AdoMet</note>
    </ligand>
</feature>
<dbReference type="SFLD" id="SFLDG01061">
    <property type="entry name" value="methylthiotransferase"/>
    <property type="match status" value="1"/>
</dbReference>
<dbReference type="PANTHER" id="PTHR43837">
    <property type="entry name" value="RIBOSOMAL PROTEIN S12 METHYLTHIOTRANSFERASE RIMO"/>
    <property type="match status" value="1"/>
</dbReference>
<dbReference type="PROSITE" id="PS51918">
    <property type="entry name" value="RADICAL_SAM"/>
    <property type="match status" value="1"/>
</dbReference>
<dbReference type="InterPro" id="IPR020612">
    <property type="entry name" value="Methylthiotransferase_CS"/>
</dbReference>
<dbReference type="HAMAP" id="MF_01865">
    <property type="entry name" value="MTTase_RimO"/>
    <property type="match status" value="1"/>
</dbReference>
<evidence type="ECO:0000256" key="5">
    <source>
        <dbReference type="ARBA" id="ARBA00022691"/>
    </source>
</evidence>
<evidence type="ECO:0000259" key="11">
    <source>
        <dbReference type="PROSITE" id="PS51449"/>
    </source>
</evidence>
<evidence type="ECO:0000256" key="10">
    <source>
        <dbReference type="HAMAP-Rule" id="MF_01865"/>
    </source>
</evidence>
<gene>
    <name evidence="10" type="primary">rimO</name>
    <name evidence="13" type="ORF">AMJ44_04960</name>
</gene>
<dbReference type="FunFam" id="3.40.50.12160:FF:000003">
    <property type="entry name" value="CDK5 regulatory subunit-associated protein 1"/>
    <property type="match status" value="1"/>
</dbReference>
<dbReference type="PROSITE" id="PS51449">
    <property type="entry name" value="MTTASE_N"/>
    <property type="match status" value="1"/>
</dbReference>
<dbReference type="PANTHER" id="PTHR43837:SF1">
    <property type="entry name" value="RIBOSOMAL PROTEIN US12 METHYLTHIOTRANSFERASE RIMO"/>
    <property type="match status" value="1"/>
</dbReference>
<dbReference type="SFLD" id="SFLDG01082">
    <property type="entry name" value="B12-binding_domain_containing"/>
    <property type="match status" value="1"/>
</dbReference>
<keyword evidence="2 10" id="KW-0004">4Fe-4S</keyword>
<evidence type="ECO:0000256" key="9">
    <source>
        <dbReference type="ARBA" id="ARBA00051425"/>
    </source>
</evidence>
<dbReference type="NCBIfam" id="TIGR01125">
    <property type="entry name" value="30S ribosomal protein S12 methylthiotransferase RimO"/>
    <property type="match status" value="1"/>
</dbReference>
<dbReference type="CDD" id="cd01335">
    <property type="entry name" value="Radical_SAM"/>
    <property type="match status" value="1"/>
</dbReference>
<evidence type="ECO:0000256" key="2">
    <source>
        <dbReference type="ARBA" id="ARBA00022485"/>
    </source>
</evidence>
<keyword evidence="6 10" id="KW-0479">Metal-binding</keyword>
<dbReference type="NCBIfam" id="TIGR00089">
    <property type="entry name" value="MiaB/RimO family radical SAM methylthiotransferase"/>
    <property type="match status" value="1"/>
</dbReference>
<dbReference type="InterPro" id="IPR038135">
    <property type="entry name" value="Methylthiotransferase_N_sf"/>
</dbReference>
<evidence type="ECO:0000259" key="12">
    <source>
        <dbReference type="PROSITE" id="PS51918"/>
    </source>
</evidence>
<evidence type="ECO:0000256" key="1">
    <source>
        <dbReference type="ARBA" id="ARBA00003234"/>
    </source>
</evidence>
<dbReference type="GO" id="GO:0046872">
    <property type="term" value="F:metal ion binding"/>
    <property type="evidence" value="ECO:0007669"/>
    <property type="project" value="UniProtKB-KW"/>
</dbReference>
<dbReference type="Pfam" id="PF04055">
    <property type="entry name" value="Radical_SAM"/>
    <property type="match status" value="1"/>
</dbReference>
<dbReference type="InterPro" id="IPR005839">
    <property type="entry name" value="Methylthiotransferase"/>
</dbReference>
<keyword evidence="3 10" id="KW-0963">Cytoplasm</keyword>
<dbReference type="Pfam" id="PF18693">
    <property type="entry name" value="TRAM_2"/>
    <property type="match status" value="1"/>
</dbReference>
<protein>
    <recommendedName>
        <fullName evidence="10">Ribosomal protein uS12 methylthiotransferase RimO</fullName>
        <shortName evidence="10">uS12 MTTase</shortName>
        <shortName evidence="10">uS12 methylthiotransferase</shortName>
        <ecNumber evidence="10">2.8.4.4</ecNumber>
    </recommendedName>
    <alternativeName>
        <fullName evidence="10">Ribosomal protein uS12 (aspartate-C(3))-methylthiotransferase</fullName>
    </alternativeName>
    <alternativeName>
        <fullName evidence="10">Ribosome maturation factor RimO</fullName>
    </alternativeName>
</protein>
<dbReference type="GO" id="GO:0103039">
    <property type="term" value="F:protein methylthiotransferase activity"/>
    <property type="evidence" value="ECO:0007669"/>
    <property type="project" value="UniProtKB-EC"/>
</dbReference>
<dbReference type="InterPro" id="IPR058240">
    <property type="entry name" value="rSAM_sf"/>
</dbReference>
<accession>A0A0S7Y2Y7</accession>
<feature type="binding site" evidence="10">
    <location>
        <position position="11"/>
    </location>
    <ligand>
        <name>[4Fe-4S] cluster</name>
        <dbReference type="ChEBI" id="CHEBI:49883"/>
        <label>1</label>
    </ligand>
</feature>
<dbReference type="Gene3D" id="3.40.50.12160">
    <property type="entry name" value="Methylthiotransferase, N-terminal domain"/>
    <property type="match status" value="1"/>
</dbReference>
<comment type="similarity">
    <text evidence="10">Belongs to the methylthiotransferase family. RimO subfamily.</text>
</comment>
<comment type="function">
    <text evidence="1">Catalyzes the methylthiolation of N6-(dimethylallyl)adenosine (i(6)A), leading to the formation of 2-methylthio-N6-(dimethylallyl)adenosine (ms(2)i(6)A) at position 37 in tRNAs that read codons beginning with uridine.</text>
</comment>
<dbReference type="SUPFAM" id="SSF102114">
    <property type="entry name" value="Radical SAM enzymes"/>
    <property type="match status" value="1"/>
</dbReference>
<organism evidence="13 14">
    <name type="scientific">candidate division WOR-1 bacterium DG_54_3</name>
    <dbReference type="NCBI Taxonomy" id="1703775"/>
    <lineage>
        <taxon>Bacteria</taxon>
        <taxon>Bacillati</taxon>
        <taxon>Saganbacteria</taxon>
    </lineage>
</organism>